<accession>A0A538TJX2</accession>
<proteinExistence type="predicted"/>
<evidence type="ECO:0000313" key="2">
    <source>
        <dbReference type="EMBL" id="TMQ63921.1"/>
    </source>
</evidence>
<name>A0A538TJX2_UNCEI</name>
<dbReference type="CDD" id="cd00531">
    <property type="entry name" value="NTF2_like"/>
    <property type="match status" value="1"/>
</dbReference>
<dbReference type="EMBL" id="VBOY01000100">
    <property type="protein sequence ID" value="TMQ63921.1"/>
    <property type="molecule type" value="Genomic_DNA"/>
</dbReference>
<gene>
    <name evidence="2" type="ORF">E6K78_10135</name>
</gene>
<reference evidence="2 3" key="1">
    <citation type="journal article" date="2019" name="Nat. Microbiol.">
        <title>Mediterranean grassland soil C-N compound turnover is dependent on rainfall and depth, and is mediated by genomically divergent microorganisms.</title>
        <authorList>
            <person name="Diamond S."/>
            <person name="Andeer P.F."/>
            <person name="Li Z."/>
            <person name="Crits-Christoph A."/>
            <person name="Burstein D."/>
            <person name="Anantharaman K."/>
            <person name="Lane K.R."/>
            <person name="Thomas B.C."/>
            <person name="Pan C."/>
            <person name="Northen T.R."/>
            <person name="Banfield J.F."/>
        </authorList>
    </citation>
    <scope>NUCLEOTIDE SEQUENCE [LARGE SCALE GENOMIC DNA]</scope>
    <source>
        <strain evidence="2">WS_8</strain>
    </source>
</reference>
<dbReference type="InterPro" id="IPR037401">
    <property type="entry name" value="SnoaL-like"/>
</dbReference>
<dbReference type="SUPFAM" id="SSF54427">
    <property type="entry name" value="NTF2-like"/>
    <property type="match status" value="1"/>
</dbReference>
<evidence type="ECO:0000313" key="3">
    <source>
        <dbReference type="Proteomes" id="UP000316609"/>
    </source>
</evidence>
<dbReference type="AlphaFoldDB" id="A0A538TJX2"/>
<dbReference type="Pfam" id="PF12680">
    <property type="entry name" value="SnoaL_2"/>
    <property type="match status" value="1"/>
</dbReference>
<dbReference type="Gene3D" id="3.10.450.50">
    <property type="match status" value="1"/>
</dbReference>
<sequence length="108" mass="11833">MSIELPESVAGYFTAENTDDTEALLGCFTDHAVVRDEGRTIEGLAAIEQWMVEAKRKYQHTAQPIEAFERDGKTVVVAKVSGNFPNSPVNLEHIFGLAGGRIASLEIR</sequence>
<dbReference type="InterPro" id="IPR032710">
    <property type="entry name" value="NTF2-like_dom_sf"/>
</dbReference>
<comment type="caution">
    <text evidence="2">The sequence shown here is derived from an EMBL/GenBank/DDBJ whole genome shotgun (WGS) entry which is preliminary data.</text>
</comment>
<organism evidence="2 3">
    <name type="scientific">Eiseniibacteriota bacterium</name>
    <dbReference type="NCBI Taxonomy" id="2212470"/>
    <lineage>
        <taxon>Bacteria</taxon>
        <taxon>Candidatus Eiseniibacteriota</taxon>
    </lineage>
</organism>
<evidence type="ECO:0000259" key="1">
    <source>
        <dbReference type="Pfam" id="PF12680"/>
    </source>
</evidence>
<feature type="domain" description="SnoaL-like" evidence="1">
    <location>
        <begin position="9"/>
        <end position="103"/>
    </location>
</feature>
<protein>
    <submittedName>
        <fullName evidence="2">Nuclear transport factor 2 family protein</fullName>
    </submittedName>
</protein>
<dbReference type="Proteomes" id="UP000316609">
    <property type="component" value="Unassembled WGS sequence"/>
</dbReference>